<keyword evidence="1" id="KW-0687">Ribonucleoprotein</keyword>
<dbReference type="Proteomes" id="UP000236291">
    <property type="component" value="Unassembled WGS sequence"/>
</dbReference>
<evidence type="ECO:0000313" key="1">
    <source>
        <dbReference type="EMBL" id="PNX66365.1"/>
    </source>
</evidence>
<sequence>MRSCIILHNMIVKDERDSYAQRRIDFEKSEESGSSAPQPYSTEVLPAFVNHVRSRSEFRDPKGHQELQAGLVKHIWTKFGMGRD</sequence>
<reference evidence="1 2" key="2">
    <citation type="journal article" date="2017" name="Front. Plant Sci.">
        <title>Gene Classification and Mining of Molecular Markers Useful in Red Clover (Trifolium pratense) Breeding.</title>
        <authorList>
            <person name="Istvanek J."/>
            <person name="Dluhosova J."/>
            <person name="Dluhos P."/>
            <person name="Patkova L."/>
            <person name="Nedelnik J."/>
            <person name="Repkova J."/>
        </authorList>
    </citation>
    <scope>NUCLEOTIDE SEQUENCE [LARGE SCALE GENOMIC DNA]</scope>
    <source>
        <strain evidence="2">cv. Tatra</strain>
        <tissue evidence="1">Young leaves</tissue>
    </source>
</reference>
<dbReference type="GO" id="GO:0005840">
    <property type="term" value="C:ribosome"/>
    <property type="evidence" value="ECO:0007669"/>
    <property type="project" value="UniProtKB-KW"/>
</dbReference>
<protein>
    <submittedName>
        <fullName evidence="1">Ribosomal protein</fullName>
    </submittedName>
</protein>
<dbReference type="EMBL" id="ASHM01098694">
    <property type="protein sequence ID" value="PNX66365.1"/>
    <property type="molecule type" value="Genomic_DNA"/>
</dbReference>
<name>A0A2K3KJA3_TRIPR</name>
<gene>
    <name evidence="1" type="ORF">L195_g055043</name>
</gene>
<proteinExistence type="predicted"/>
<keyword evidence="1" id="KW-0689">Ribosomal protein</keyword>
<dbReference type="AlphaFoldDB" id="A0A2K3KJA3"/>
<reference evidence="1 2" key="1">
    <citation type="journal article" date="2014" name="Am. J. Bot.">
        <title>Genome assembly and annotation for red clover (Trifolium pratense; Fabaceae).</title>
        <authorList>
            <person name="Istvanek J."/>
            <person name="Jaros M."/>
            <person name="Krenek A."/>
            <person name="Repkova J."/>
        </authorList>
    </citation>
    <scope>NUCLEOTIDE SEQUENCE [LARGE SCALE GENOMIC DNA]</scope>
    <source>
        <strain evidence="2">cv. Tatra</strain>
        <tissue evidence="1">Young leaves</tissue>
    </source>
</reference>
<accession>A0A2K3KJA3</accession>
<comment type="caution">
    <text evidence="1">The sequence shown here is derived from an EMBL/GenBank/DDBJ whole genome shotgun (WGS) entry which is preliminary data.</text>
</comment>
<evidence type="ECO:0000313" key="2">
    <source>
        <dbReference type="Proteomes" id="UP000236291"/>
    </source>
</evidence>
<organism evidence="1 2">
    <name type="scientific">Trifolium pratense</name>
    <name type="common">Red clover</name>
    <dbReference type="NCBI Taxonomy" id="57577"/>
    <lineage>
        <taxon>Eukaryota</taxon>
        <taxon>Viridiplantae</taxon>
        <taxon>Streptophyta</taxon>
        <taxon>Embryophyta</taxon>
        <taxon>Tracheophyta</taxon>
        <taxon>Spermatophyta</taxon>
        <taxon>Magnoliopsida</taxon>
        <taxon>eudicotyledons</taxon>
        <taxon>Gunneridae</taxon>
        <taxon>Pentapetalae</taxon>
        <taxon>rosids</taxon>
        <taxon>fabids</taxon>
        <taxon>Fabales</taxon>
        <taxon>Fabaceae</taxon>
        <taxon>Papilionoideae</taxon>
        <taxon>50 kb inversion clade</taxon>
        <taxon>NPAAA clade</taxon>
        <taxon>Hologalegina</taxon>
        <taxon>IRL clade</taxon>
        <taxon>Trifolieae</taxon>
        <taxon>Trifolium</taxon>
    </lineage>
</organism>